<dbReference type="Proteomes" id="UP001174934">
    <property type="component" value="Unassembled WGS sequence"/>
</dbReference>
<gene>
    <name evidence="1" type="ORF">B0T17DRAFT_611533</name>
</gene>
<keyword evidence="2" id="KW-1185">Reference proteome</keyword>
<accession>A0AA39XII1</accession>
<comment type="caution">
    <text evidence="1">The sequence shown here is derived from an EMBL/GenBank/DDBJ whole genome shotgun (WGS) entry which is preliminary data.</text>
</comment>
<sequence>MEADMPGKLSDFAENNPADLSHDKSKLLKLAWKSWRDKIRREQHSAEKIKELKSKLDSAVWPHVRFTATYNYTTSVLRATLLEWLVEDRAGRPPVESNYYPWVELVMENQGHDLDIANYPWTRGFAIRNHKYQPWMDNWVMWSDRWVDPLTSSLSAVKSNSERLLMREC</sequence>
<evidence type="ECO:0000313" key="2">
    <source>
        <dbReference type="Proteomes" id="UP001174934"/>
    </source>
</evidence>
<dbReference type="EMBL" id="JAULSR010000001">
    <property type="protein sequence ID" value="KAK0634539.1"/>
    <property type="molecule type" value="Genomic_DNA"/>
</dbReference>
<proteinExistence type="predicted"/>
<dbReference type="AlphaFoldDB" id="A0AA39XII1"/>
<organism evidence="1 2">
    <name type="scientific">Bombardia bombarda</name>
    <dbReference type="NCBI Taxonomy" id="252184"/>
    <lineage>
        <taxon>Eukaryota</taxon>
        <taxon>Fungi</taxon>
        <taxon>Dikarya</taxon>
        <taxon>Ascomycota</taxon>
        <taxon>Pezizomycotina</taxon>
        <taxon>Sordariomycetes</taxon>
        <taxon>Sordariomycetidae</taxon>
        <taxon>Sordariales</taxon>
        <taxon>Lasiosphaeriaceae</taxon>
        <taxon>Bombardia</taxon>
    </lineage>
</organism>
<name>A0AA39XII1_9PEZI</name>
<protein>
    <submittedName>
        <fullName evidence="1">Uncharacterized protein</fullName>
    </submittedName>
</protein>
<evidence type="ECO:0000313" key="1">
    <source>
        <dbReference type="EMBL" id="KAK0634539.1"/>
    </source>
</evidence>
<reference evidence="1" key="1">
    <citation type="submission" date="2023-06" db="EMBL/GenBank/DDBJ databases">
        <title>Genome-scale phylogeny and comparative genomics of the fungal order Sordariales.</title>
        <authorList>
            <consortium name="Lawrence Berkeley National Laboratory"/>
            <person name="Hensen N."/>
            <person name="Bonometti L."/>
            <person name="Westerberg I."/>
            <person name="Brannstrom I.O."/>
            <person name="Guillou S."/>
            <person name="Cros-Aarteil S."/>
            <person name="Calhoun S."/>
            <person name="Haridas S."/>
            <person name="Kuo A."/>
            <person name="Mondo S."/>
            <person name="Pangilinan J."/>
            <person name="Riley R."/>
            <person name="LaButti K."/>
            <person name="Andreopoulos B."/>
            <person name="Lipzen A."/>
            <person name="Chen C."/>
            <person name="Yanf M."/>
            <person name="Daum C."/>
            <person name="Ng V."/>
            <person name="Clum A."/>
            <person name="Steindorff A."/>
            <person name="Ohm R."/>
            <person name="Martin F."/>
            <person name="Silar P."/>
            <person name="Natvig D."/>
            <person name="Lalanne C."/>
            <person name="Gautier V."/>
            <person name="Ament-velasquez S.L."/>
            <person name="Kruys A."/>
            <person name="Hutchinson M.I."/>
            <person name="Powell A.J."/>
            <person name="Barry K."/>
            <person name="Miller A.N."/>
            <person name="Grigoriev I.V."/>
            <person name="Debuchy R."/>
            <person name="Gladieux P."/>
            <person name="Thoren M.H."/>
            <person name="Johannesson H."/>
        </authorList>
    </citation>
    <scope>NUCLEOTIDE SEQUENCE</scope>
    <source>
        <strain evidence="1">SMH3391-2</strain>
    </source>
</reference>